<dbReference type="EMBL" id="JADHQC010000010">
    <property type="protein sequence ID" value="MBL6811731.1"/>
    <property type="molecule type" value="Genomic_DNA"/>
</dbReference>
<name>A0A937HYY3_9GAMM</name>
<protein>
    <recommendedName>
        <fullName evidence="1">DnaT DNA-binding domain-containing protein</fullName>
    </recommendedName>
</protein>
<dbReference type="Proteomes" id="UP000744438">
    <property type="component" value="Unassembled WGS sequence"/>
</dbReference>
<gene>
    <name evidence="2" type="ORF">ISQ63_02470</name>
</gene>
<reference evidence="2" key="1">
    <citation type="submission" date="2020-10" db="EMBL/GenBank/DDBJ databases">
        <title>Microbiome of the Black Sea water column analyzed by genome centric metagenomics.</title>
        <authorList>
            <person name="Cabello-Yeves P.J."/>
            <person name="Callieri C."/>
            <person name="Picazo A."/>
            <person name="Mehrshad M."/>
            <person name="Haro-Moreno J.M."/>
            <person name="Roda-Garcia J."/>
            <person name="Dzembekova N."/>
            <person name="Slabakova V."/>
            <person name="Slabakova N."/>
            <person name="Moncheva S."/>
            <person name="Rodriguez-Valera F."/>
        </authorList>
    </citation>
    <scope>NUCLEOTIDE SEQUENCE</scope>
    <source>
        <strain evidence="2">BS307-5m-G49</strain>
    </source>
</reference>
<proteinExistence type="predicted"/>
<dbReference type="Pfam" id="PF17948">
    <property type="entry name" value="DnaT"/>
    <property type="match status" value="3"/>
</dbReference>
<feature type="domain" description="DnaT DNA-binding" evidence="1">
    <location>
        <begin position="235"/>
        <end position="300"/>
    </location>
</feature>
<dbReference type="InterPro" id="IPR040480">
    <property type="entry name" value="DnaT_DNA_bind"/>
</dbReference>
<feature type="domain" description="DnaT DNA-binding" evidence="1">
    <location>
        <begin position="89"/>
        <end position="153"/>
    </location>
</feature>
<evidence type="ECO:0000259" key="1">
    <source>
        <dbReference type="Pfam" id="PF17948"/>
    </source>
</evidence>
<comment type="caution">
    <text evidence="2">The sequence shown here is derived from an EMBL/GenBank/DDBJ whole genome shotgun (WGS) entry which is preliminary data.</text>
</comment>
<accession>A0A937HYY3</accession>
<sequence>MSKKSNLLNFDKEIASSIGLNEAIVHQLLKAGTKQSLSSLIKKLSFIEEKEVQRVLQKLLKLKLIEESSKETFCLKSKSDETIQERKQNISKGYLPSNHILKEAKSLGVSKDFIKIKLPEFRVYWSDRKDKSFSWDYKFLKYLLKEWRTEEEKLNKASKMKPIQKNWKPSKEALQILKHAEIDEKFIVDALPEFILYWSERNTASDSWNSKFLYHIKNQWVRYQNLISMVKKPTRMNKDWKPSDDCFDVLSLAKINKSFAISQIPEFKLYWLETKEMRNCWNSKFIQHVKYKWKAKHGNTKNVLSRLKDHEWAVNFKN</sequence>
<dbReference type="Gene3D" id="1.10.8.1180">
    <property type="match status" value="3"/>
</dbReference>
<feature type="domain" description="DnaT DNA-binding" evidence="1">
    <location>
        <begin position="162"/>
        <end position="225"/>
    </location>
</feature>
<dbReference type="AlphaFoldDB" id="A0A937HYY3"/>
<organism evidence="2 3">
    <name type="scientific">SAR86 cluster bacterium</name>
    <dbReference type="NCBI Taxonomy" id="2030880"/>
    <lineage>
        <taxon>Bacteria</taxon>
        <taxon>Pseudomonadati</taxon>
        <taxon>Pseudomonadota</taxon>
        <taxon>Gammaproteobacteria</taxon>
        <taxon>SAR86 cluster</taxon>
    </lineage>
</organism>
<evidence type="ECO:0000313" key="3">
    <source>
        <dbReference type="Proteomes" id="UP000744438"/>
    </source>
</evidence>
<evidence type="ECO:0000313" key="2">
    <source>
        <dbReference type="EMBL" id="MBL6811731.1"/>
    </source>
</evidence>